<evidence type="ECO:0008006" key="3">
    <source>
        <dbReference type="Google" id="ProtNLM"/>
    </source>
</evidence>
<keyword evidence="2" id="KW-1185">Reference proteome</keyword>
<accession>A0ABS6B7D3</accession>
<dbReference type="Proteomes" id="UP000733379">
    <property type="component" value="Unassembled WGS sequence"/>
</dbReference>
<evidence type="ECO:0000313" key="1">
    <source>
        <dbReference type="EMBL" id="MBU3066159.1"/>
    </source>
</evidence>
<protein>
    <recommendedName>
        <fullName evidence="3">2'-5' RNA ligase</fullName>
    </recommendedName>
</protein>
<comment type="caution">
    <text evidence="1">The sequence shown here is derived from an EMBL/GenBank/DDBJ whole genome shotgun (WGS) entry which is preliminary data.</text>
</comment>
<dbReference type="RefSeq" id="WP_215922234.1">
    <property type="nucleotide sequence ID" value="NZ_JAHKNI010000013.1"/>
</dbReference>
<dbReference type="InterPro" id="IPR009097">
    <property type="entry name" value="Cyclic_Pdiesterase"/>
</dbReference>
<organism evidence="1 2">
    <name type="scientific">Nocardia albiluteola</name>
    <dbReference type="NCBI Taxonomy" id="2842303"/>
    <lineage>
        <taxon>Bacteria</taxon>
        <taxon>Bacillati</taxon>
        <taxon>Actinomycetota</taxon>
        <taxon>Actinomycetes</taxon>
        <taxon>Mycobacteriales</taxon>
        <taxon>Nocardiaceae</taxon>
        <taxon>Nocardia</taxon>
    </lineage>
</organism>
<dbReference type="SUPFAM" id="SSF55144">
    <property type="entry name" value="LigT-like"/>
    <property type="match status" value="1"/>
</dbReference>
<dbReference type="Gene3D" id="3.90.1140.10">
    <property type="entry name" value="Cyclic phosphodiesterase"/>
    <property type="match status" value="1"/>
</dbReference>
<gene>
    <name evidence="1" type="ORF">KO481_32160</name>
</gene>
<dbReference type="EMBL" id="JAHKNI010000013">
    <property type="protein sequence ID" value="MBU3066159.1"/>
    <property type="molecule type" value="Genomic_DNA"/>
</dbReference>
<evidence type="ECO:0000313" key="2">
    <source>
        <dbReference type="Proteomes" id="UP000733379"/>
    </source>
</evidence>
<reference evidence="1 2" key="1">
    <citation type="submission" date="2021-06" db="EMBL/GenBank/DDBJ databases">
        <title>Actinomycetes sequencing.</title>
        <authorList>
            <person name="Shan Q."/>
        </authorList>
    </citation>
    <scope>NUCLEOTIDE SEQUENCE [LARGE SCALE GENOMIC DNA]</scope>
    <source>
        <strain evidence="1 2">NEAU-G5</strain>
    </source>
</reference>
<sequence>MRGWQHLLDAAAVTMIDPAWLHVTLAVLGPSATAPADLDDTVAVALSVPALWAARPQLGELKVLGPGMGRTGVRAELHGSRARHAGMVGSYAAQAAVTAGVAGADVTRPYTPHLGVAYEIGSTVPRGGGCRRWTCPAARCG</sequence>
<proteinExistence type="predicted"/>
<name>A0ABS6B7D3_9NOCA</name>